<evidence type="ECO:0000313" key="4">
    <source>
        <dbReference type="Proteomes" id="UP000271222"/>
    </source>
</evidence>
<evidence type="ECO:0000256" key="1">
    <source>
        <dbReference type="ARBA" id="ARBA00023015"/>
    </source>
</evidence>
<gene>
    <name evidence="3" type="ORF">EGA29_20010</name>
</gene>
<evidence type="ECO:0008006" key="5">
    <source>
        <dbReference type="Google" id="ProtNLM"/>
    </source>
</evidence>
<keyword evidence="1" id="KW-0805">Transcription regulation</keyword>
<dbReference type="EMBL" id="RJTL01000038">
    <property type="protein sequence ID" value="RNM03053.1"/>
    <property type="molecule type" value="Genomic_DNA"/>
</dbReference>
<evidence type="ECO:0000256" key="2">
    <source>
        <dbReference type="ARBA" id="ARBA00023163"/>
    </source>
</evidence>
<comment type="caution">
    <text evidence="3">The sequence shown here is derived from an EMBL/GenBank/DDBJ whole genome shotgun (WGS) entry which is preliminary data.</text>
</comment>
<name>A0A454TLR7_9RALS</name>
<organism evidence="3 4">
    <name type="scientific">Ralstonia pseudosolanacearum</name>
    <dbReference type="NCBI Taxonomy" id="1310165"/>
    <lineage>
        <taxon>Bacteria</taxon>
        <taxon>Pseudomonadati</taxon>
        <taxon>Pseudomonadota</taxon>
        <taxon>Betaproteobacteria</taxon>
        <taxon>Burkholderiales</taxon>
        <taxon>Burkholderiaceae</taxon>
        <taxon>Ralstonia</taxon>
        <taxon>Ralstonia solanacearum species complex</taxon>
    </lineage>
</organism>
<keyword evidence="2" id="KW-0804">Transcription</keyword>
<proteinExistence type="predicted"/>
<dbReference type="RefSeq" id="WP_123203771.1">
    <property type="nucleotide sequence ID" value="NZ_RJTL01000038.1"/>
</dbReference>
<dbReference type="Gene3D" id="1.10.10.2690">
    <property type="match status" value="2"/>
</dbReference>
<dbReference type="Proteomes" id="UP000271222">
    <property type="component" value="Unassembled WGS sequence"/>
</dbReference>
<dbReference type="OrthoDB" id="9135390at2"/>
<dbReference type="InterPro" id="IPR053721">
    <property type="entry name" value="Fimbrial_Adhesin_Reg"/>
</dbReference>
<reference evidence="3 4" key="1">
    <citation type="submission" date="2018-10" db="EMBL/GenBank/DDBJ databases">
        <title>Draft Genome Sequence of Ralstonia pseudosolanacearum (R. solanacearum phylotype I) Strain Tg03 Isolated from Luffa cylindrica in China.</title>
        <authorList>
            <person name="Yuan G.-Q."/>
            <person name="Li Q.-Q."/>
            <person name="Zhang Y.-W."/>
        </authorList>
    </citation>
    <scope>NUCLEOTIDE SEQUENCE [LARGE SCALE GENOMIC DNA]</scope>
    <source>
        <strain evidence="3 4">Tg03</strain>
    </source>
</reference>
<evidence type="ECO:0000313" key="3">
    <source>
        <dbReference type="EMBL" id="RNM03053.1"/>
    </source>
</evidence>
<sequence length="177" mass="20037">MNSEQFEQLVAKSKTKAVARSIARAVLVDGRSYTEAARAFGRGRQFAYQACRRLLEKQKEADQVYMYSADAARFCAVASIVRKNGGRDMLTGPQFDVLLVKSRQYPRSVTLARSVLVEGHEIMEVAKRYAVSRHLVWQACNRLMKRFDPSAESIRVFKGPAAMFVEIDRILQISAEQ</sequence>
<protein>
    <recommendedName>
        <fullName evidence="5">TrfB transcriptional repressor protein domain-containing protein</fullName>
    </recommendedName>
</protein>
<dbReference type="AlphaFoldDB" id="A0A454TLR7"/>
<accession>A0A454TLR7</accession>